<evidence type="ECO:0008006" key="4">
    <source>
        <dbReference type="Google" id="ProtNLM"/>
    </source>
</evidence>
<protein>
    <recommendedName>
        <fullName evidence="4">Transglutaminase-like domain-containing protein</fullName>
    </recommendedName>
</protein>
<evidence type="ECO:0000313" key="2">
    <source>
        <dbReference type="EMBL" id="QTQ12149.1"/>
    </source>
</evidence>
<keyword evidence="1" id="KW-0472">Membrane</keyword>
<reference evidence="2" key="1">
    <citation type="submission" date="2020-05" db="EMBL/GenBank/DDBJ databases">
        <authorList>
            <person name="Zeng H."/>
            <person name="Chan Y.K."/>
            <person name="Watt R.M."/>
        </authorList>
    </citation>
    <scope>NUCLEOTIDE SEQUENCE</scope>
    <source>
        <strain evidence="2">ATCC 700773</strain>
    </source>
</reference>
<gene>
    <name evidence="2" type="ORF">HRI96_08045</name>
</gene>
<dbReference type="Proteomes" id="UP000671995">
    <property type="component" value="Chromosome"/>
</dbReference>
<evidence type="ECO:0000313" key="3">
    <source>
        <dbReference type="Proteomes" id="UP000671995"/>
    </source>
</evidence>
<name>A0A975IDG7_9SPIR</name>
<proteinExistence type="predicted"/>
<organism evidence="2 3">
    <name type="scientific">Treponema parvum</name>
    <dbReference type="NCBI Taxonomy" id="138851"/>
    <lineage>
        <taxon>Bacteria</taxon>
        <taxon>Pseudomonadati</taxon>
        <taxon>Spirochaetota</taxon>
        <taxon>Spirochaetia</taxon>
        <taxon>Spirochaetales</taxon>
        <taxon>Treponemataceae</taxon>
        <taxon>Treponema</taxon>
    </lineage>
</organism>
<dbReference type="AlphaFoldDB" id="A0A975IDG7"/>
<keyword evidence="1" id="KW-0812">Transmembrane</keyword>
<keyword evidence="1" id="KW-1133">Transmembrane helix</keyword>
<reference evidence="2" key="2">
    <citation type="journal article" date="2021" name="Microbiol. Resour. Announc.">
        <title>Complete Genome Sequences of Three Human Oral Treponema parvum Isolates.</title>
        <authorList>
            <person name="Zeng H."/>
            <person name="Watt R.M."/>
        </authorList>
    </citation>
    <scope>NUCLEOTIDE SEQUENCE</scope>
    <source>
        <strain evidence="2">ATCC 700773</strain>
    </source>
</reference>
<evidence type="ECO:0000256" key="1">
    <source>
        <dbReference type="SAM" id="Phobius"/>
    </source>
</evidence>
<feature type="transmembrane region" description="Helical" evidence="1">
    <location>
        <begin position="21"/>
        <end position="39"/>
    </location>
</feature>
<sequence length="406" mass="45350">MTTRQARSKSEQGKTKNIGRTFISYAVFFIVFLFFPHVASADFFYSEKYGYYLDLPEAYKIEDQAEDESSIFFAHSLLPVYFAIKIYDADAGKAPVSVLQDALDRLKSKNEISEVKWNGSDCALADFSFAMPDKTQHKGWAACVPVGKENAAACLLCYAPLQRNAQCSGLIISTIDSFVPSRAGFLNQGLIETFAFPYGKKKELTLNIGGKTIATRVDEQDAEAAKFVVEREYAVLTLYARHNLWKEAWQRYYRFVFRDSFSRLSAVSADIYKGIFSDALKADINSPERAYAQTLLSWLQDFTYSRNHKTSDFTDLISALSGTGSDCDSRSLLLCVLMKHIGVNSALFISREYSHAVAGLNITGDGAKIKVGQTDFLIAETTAHVDIGKIAKDMSDKNKWIAVEFP</sequence>
<accession>A0A975IDG7</accession>
<dbReference type="RefSeq" id="WP_210116862.1">
    <property type="nucleotide sequence ID" value="NZ_CP054257.1"/>
</dbReference>
<dbReference type="EMBL" id="CP054257">
    <property type="protein sequence ID" value="QTQ12149.1"/>
    <property type="molecule type" value="Genomic_DNA"/>
</dbReference>